<evidence type="ECO:0000313" key="2">
    <source>
        <dbReference type="EMBL" id="KAJ7201416.1"/>
    </source>
</evidence>
<protein>
    <submittedName>
        <fullName evidence="2">Uncharacterized protein</fullName>
    </submittedName>
</protein>
<reference evidence="2" key="1">
    <citation type="submission" date="2023-03" db="EMBL/GenBank/DDBJ databases">
        <title>Massive genome expansion in bonnet fungi (Mycena s.s.) driven by repeated elements and novel gene families across ecological guilds.</title>
        <authorList>
            <consortium name="Lawrence Berkeley National Laboratory"/>
            <person name="Harder C.B."/>
            <person name="Miyauchi S."/>
            <person name="Viragh M."/>
            <person name="Kuo A."/>
            <person name="Thoen E."/>
            <person name="Andreopoulos B."/>
            <person name="Lu D."/>
            <person name="Skrede I."/>
            <person name="Drula E."/>
            <person name="Henrissat B."/>
            <person name="Morin E."/>
            <person name="Kohler A."/>
            <person name="Barry K."/>
            <person name="LaButti K."/>
            <person name="Morin E."/>
            <person name="Salamov A."/>
            <person name="Lipzen A."/>
            <person name="Mereny Z."/>
            <person name="Hegedus B."/>
            <person name="Baldrian P."/>
            <person name="Stursova M."/>
            <person name="Weitz H."/>
            <person name="Taylor A."/>
            <person name="Grigoriev I.V."/>
            <person name="Nagy L.G."/>
            <person name="Martin F."/>
            <person name="Kauserud H."/>
        </authorList>
    </citation>
    <scope>NUCLEOTIDE SEQUENCE</scope>
    <source>
        <strain evidence="2">9144</strain>
    </source>
</reference>
<comment type="caution">
    <text evidence="2">The sequence shown here is derived from an EMBL/GenBank/DDBJ whole genome shotgun (WGS) entry which is preliminary data.</text>
</comment>
<dbReference type="Proteomes" id="UP001219525">
    <property type="component" value="Unassembled WGS sequence"/>
</dbReference>
<feature type="region of interest" description="Disordered" evidence="1">
    <location>
        <begin position="218"/>
        <end position="276"/>
    </location>
</feature>
<dbReference type="EMBL" id="JARJCW010000059">
    <property type="protein sequence ID" value="KAJ7201416.1"/>
    <property type="molecule type" value="Genomic_DNA"/>
</dbReference>
<accession>A0AAD6V3C4</accession>
<keyword evidence="3" id="KW-1185">Reference proteome</keyword>
<gene>
    <name evidence="2" type="ORF">GGX14DRAFT_400175</name>
</gene>
<sequence>MSRATGSAPAPGSGCTWYGVALLQAFEPFNRYNTPSLLWHVDTIEGEERKELLCWGCIYNGGNRSFEDGLYWIEATPVQLHEKLGLEGFDCAFEIQSLRFVGEVDCGVDARFAPRVQLSGMPSDVDEKQYTFSLLGEQYSTLYNKMEGLPAKGKFHVECVMADSARWKDSKPIPRAGRCFSATGVVSGVYFKQGKMVFRVIVDNVIFLGGGAALGSGKLPMTPTPSKLPTGGRGKLPLTFANLTPGNPNKRRRGDDGDPSSPSPAAASLSQPQSES</sequence>
<organism evidence="2 3">
    <name type="scientific">Mycena pura</name>
    <dbReference type="NCBI Taxonomy" id="153505"/>
    <lineage>
        <taxon>Eukaryota</taxon>
        <taxon>Fungi</taxon>
        <taxon>Dikarya</taxon>
        <taxon>Basidiomycota</taxon>
        <taxon>Agaricomycotina</taxon>
        <taxon>Agaricomycetes</taxon>
        <taxon>Agaricomycetidae</taxon>
        <taxon>Agaricales</taxon>
        <taxon>Marasmiineae</taxon>
        <taxon>Mycenaceae</taxon>
        <taxon>Mycena</taxon>
    </lineage>
</organism>
<dbReference type="AlphaFoldDB" id="A0AAD6V3C4"/>
<evidence type="ECO:0000313" key="3">
    <source>
        <dbReference type="Proteomes" id="UP001219525"/>
    </source>
</evidence>
<name>A0AAD6V3C4_9AGAR</name>
<proteinExistence type="predicted"/>
<evidence type="ECO:0000256" key="1">
    <source>
        <dbReference type="SAM" id="MobiDB-lite"/>
    </source>
</evidence>
<feature type="compositionally biased region" description="Low complexity" evidence="1">
    <location>
        <begin position="259"/>
        <end position="276"/>
    </location>
</feature>